<protein>
    <submittedName>
        <fullName evidence="1">Uncharacterized protein</fullName>
    </submittedName>
</protein>
<gene>
    <name evidence="1" type="ORF">AVDCRST_MAG70-1085</name>
</gene>
<name>A0A6J4UKG2_9BACT</name>
<reference evidence="1" key="1">
    <citation type="submission" date="2020-02" db="EMBL/GenBank/DDBJ databases">
        <authorList>
            <person name="Meier V. D."/>
        </authorList>
    </citation>
    <scope>NUCLEOTIDE SEQUENCE</scope>
    <source>
        <strain evidence="1">AVDCRST_MAG70</strain>
    </source>
</reference>
<evidence type="ECO:0000313" key="1">
    <source>
        <dbReference type="EMBL" id="CAA9553016.1"/>
    </source>
</evidence>
<sequence length="49" mass="5136">MLGQCLTASRMAREPCVALNVGPENTAARSPYASLGFIPRAGSRGTEAR</sequence>
<organism evidence="1">
    <name type="scientific">uncultured Thermomicrobiales bacterium</name>
    <dbReference type="NCBI Taxonomy" id="1645740"/>
    <lineage>
        <taxon>Bacteria</taxon>
        <taxon>Pseudomonadati</taxon>
        <taxon>Thermomicrobiota</taxon>
        <taxon>Thermomicrobia</taxon>
        <taxon>Thermomicrobiales</taxon>
        <taxon>environmental samples</taxon>
    </lineage>
</organism>
<proteinExistence type="predicted"/>
<dbReference type="EMBL" id="CADCWH010000170">
    <property type="protein sequence ID" value="CAA9553016.1"/>
    <property type="molecule type" value="Genomic_DNA"/>
</dbReference>
<accession>A0A6J4UKG2</accession>
<dbReference type="AlphaFoldDB" id="A0A6J4UKG2"/>